<protein>
    <recommendedName>
        <fullName evidence="7">Spermidine/putrescine import ATP-binding protein PotA</fullName>
        <ecNumber evidence="7">7.6.2.11</ecNumber>
    </recommendedName>
</protein>
<dbReference type="SMART" id="SM00382">
    <property type="entry name" value="AAA"/>
    <property type="match status" value="1"/>
</dbReference>
<keyword evidence="3 7" id="KW-0547">Nucleotide-binding</keyword>
<comment type="function">
    <text evidence="7">Part of the ABC transporter complex PotABCD involved in spermidine/putrescine import. Responsible for energy coupling to the transport system.</text>
</comment>
<dbReference type="InterPro" id="IPR017871">
    <property type="entry name" value="ABC_transporter-like_CS"/>
</dbReference>
<dbReference type="NCBIfam" id="TIGR01187">
    <property type="entry name" value="potA"/>
    <property type="match status" value="1"/>
</dbReference>
<dbReference type="InterPro" id="IPR050093">
    <property type="entry name" value="ABC_SmlMolc_Importer"/>
</dbReference>
<dbReference type="RefSeq" id="WP_387341803.1">
    <property type="nucleotide sequence ID" value="NZ_JBIAXI010000006.1"/>
</dbReference>
<dbReference type="InterPro" id="IPR005893">
    <property type="entry name" value="PotA-like"/>
</dbReference>
<evidence type="ECO:0000313" key="10">
    <source>
        <dbReference type="EMBL" id="MFF4773419.1"/>
    </source>
</evidence>
<dbReference type="EC" id="7.6.2.11" evidence="7"/>
<reference evidence="10 11" key="1">
    <citation type="submission" date="2024-10" db="EMBL/GenBank/DDBJ databases">
        <title>The Natural Products Discovery Center: Release of the First 8490 Sequenced Strains for Exploring Actinobacteria Biosynthetic Diversity.</title>
        <authorList>
            <person name="Kalkreuter E."/>
            <person name="Kautsar S.A."/>
            <person name="Yang D."/>
            <person name="Bader C.D."/>
            <person name="Teijaro C.N."/>
            <person name="Fluegel L."/>
            <person name="Davis C.M."/>
            <person name="Simpson J.R."/>
            <person name="Lauterbach L."/>
            <person name="Steele A.D."/>
            <person name="Gui C."/>
            <person name="Meng S."/>
            <person name="Li G."/>
            <person name="Viehrig K."/>
            <person name="Ye F."/>
            <person name="Su P."/>
            <person name="Kiefer A.F."/>
            <person name="Nichols A."/>
            <person name="Cepeda A.J."/>
            <person name="Yan W."/>
            <person name="Fan B."/>
            <person name="Jiang Y."/>
            <person name="Adhikari A."/>
            <person name="Zheng C.-J."/>
            <person name="Schuster L."/>
            <person name="Cowan T.M."/>
            <person name="Smanski M.J."/>
            <person name="Chevrette M.G."/>
            <person name="De Carvalho L.P.S."/>
            <person name="Shen B."/>
        </authorList>
    </citation>
    <scope>NUCLEOTIDE SEQUENCE [LARGE SCALE GENOMIC DNA]</scope>
    <source>
        <strain evidence="10 11">NPDC001281</strain>
    </source>
</reference>
<evidence type="ECO:0000259" key="9">
    <source>
        <dbReference type="PROSITE" id="PS50893"/>
    </source>
</evidence>
<dbReference type="Gene3D" id="3.40.50.300">
    <property type="entry name" value="P-loop containing nucleotide triphosphate hydrolases"/>
    <property type="match status" value="1"/>
</dbReference>
<dbReference type="InterPro" id="IPR003593">
    <property type="entry name" value="AAA+_ATPase"/>
</dbReference>
<feature type="region of interest" description="Disordered" evidence="8">
    <location>
        <begin position="523"/>
        <end position="574"/>
    </location>
</feature>
<feature type="compositionally biased region" description="Acidic residues" evidence="8">
    <location>
        <begin position="408"/>
        <end position="421"/>
    </location>
</feature>
<feature type="compositionally biased region" description="Acidic residues" evidence="8">
    <location>
        <begin position="429"/>
        <end position="446"/>
    </location>
</feature>
<dbReference type="SUPFAM" id="SSF50331">
    <property type="entry name" value="MOP-like"/>
    <property type="match status" value="2"/>
</dbReference>
<dbReference type="PANTHER" id="PTHR42781:SF4">
    <property type="entry name" value="SPERMIDINE_PUTRESCINE IMPORT ATP-BINDING PROTEIN POTA"/>
    <property type="match status" value="1"/>
</dbReference>
<dbReference type="Gene3D" id="2.40.50.100">
    <property type="match status" value="1"/>
</dbReference>
<feature type="compositionally biased region" description="Acidic residues" evidence="8">
    <location>
        <begin position="461"/>
        <end position="472"/>
    </location>
</feature>
<keyword evidence="2 7" id="KW-1003">Cell membrane</keyword>
<dbReference type="Pfam" id="PF00005">
    <property type="entry name" value="ABC_tran"/>
    <property type="match status" value="1"/>
</dbReference>
<dbReference type="EMBL" id="JBIAXI010000006">
    <property type="protein sequence ID" value="MFF4773419.1"/>
    <property type="molecule type" value="Genomic_DNA"/>
</dbReference>
<comment type="catalytic activity">
    <reaction evidence="7">
        <text>ATP + H2O + polyamine-[polyamine-binding protein]Side 1 = ADP + phosphate + polyamineSide 2 + [polyamine-binding protein]Side 1.</text>
        <dbReference type="EC" id="7.6.2.11"/>
    </reaction>
</comment>
<comment type="subunit">
    <text evidence="7">The complex is composed of two ATP-binding proteins (PotA), two transmembrane proteins (PotB and PotC) and a solute-binding protein (PotD).</text>
</comment>
<dbReference type="InterPro" id="IPR027417">
    <property type="entry name" value="P-loop_NTPase"/>
</dbReference>
<dbReference type="InterPro" id="IPR003439">
    <property type="entry name" value="ABC_transporter-like_ATP-bd"/>
</dbReference>
<evidence type="ECO:0000256" key="8">
    <source>
        <dbReference type="SAM" id="MobiDB-lite"/>
    </source>
</evidence>
<keyword evidence="4 7" id="KW-0067">ATP-binding</keyword>
<dbReference type="InterPro" id="IPR013611">
    <property type="entry name" value="Transp-assoc_OB_typ2"/>
</dbReference>
<feature type="compositionally biased region" description="Low complexity" evidence="8">
    <location>
        <begin position="552"/>
        <end position="574"/>
    </location>
</feature>
<evidence type="ECO:0000256" key="5">
    <source>
        <dbReference type="ARBA" id="ARBA00022967"/>
    </source>
</evidence>
<evidence type="ECO:0000256" key="3">
    <source>
        <dbReference type="ARBA" id="ARBA00022741"/>
    </source>
</evidence>
<evidence type="ECO:0000256" key="7">
    <source>
        <dbReference type="RuleBase" id="RU364083"/>
    </source>
</evidence>
<proteinExistence type="inferred from homology"/>
<evidence type="ECO:0000313" key="11">
    <source>
        <dbReference type="Proteomes" id="UP001602119"/>
    </source>
</evidence>
<evidence type="ECO:0000256" key="4">
    <source>
        <dbReference type="ARBA" id="ARBA00022840"/>
    </source>
</evidence>
<evidence type="ECO:0000256" key="2">
    <source>
        <dbReference type="ARBA" id="ARBA00022475"/>
    </source>
</evidence>
<sequence>MTLISIDGVSRRFGDVTALDSVSLEIRQGEFFALLGPSGCGKTTLLRILAGFEQPDDGAVSLDGEDLLKIAPHRRPINLMFQSYALFPHMTVERNIAYGLEREKLPKKEIRERVAEVLETVGLSTQARRKPHQLSGGQRQRVALARAIVKRPRLLLLDEPLSALDKKVRAEMQLELKRLQHEVGITFVVVTHDQEEAMSLADRIAVMQGGKVEQVDAPIELYDRPRTPFVAGFIGANNIFSGKVTEGGVHVDGIGLLPAPKGVDGDTALLAVRPEKVRLTQIAPKAEEAVEAVEAKAVAEVTAEVKDDAVTTDEGAEPKAEEAADAAEAKTDADAEATSESADESKDEATADNTDEAKDEAKDESEAKDEATSEEAAESTAEAEVKEGPLKTDEGAEPKAPEPAVPADEAESAEPSDEVQADESKGEADAEADSEPVATDSDEAEPQGDAVSEAEPKPETEGEAPAEAEADGGTDLRAVVKDAMSGELDAEAMAEMVSKAVAGVVAKVVAEVVAEVIADNDAKARAKTEEKDETAPEAEVAAETETTREPAPETGDAPETAPETAAETVAEAVPVQKQEVVAESGDEDKADAEPESPLRGTVVDVSFYGGTSHIVLRVEGHEGHVLAATQGSARVEPGTEVAIGWDAADAVLIPA</sequence>
<accession>A0ABW6V296</accession>
<dbReference type="GO" id="GO:0005524">
    <property type="term" value="F:ATP binding"/>
    <property type="evidence" value="ECO:0007669"/>
    <property type="project" value="UniProtKB-KW"/>
</dbReference>
<evidence type="ECO:0000256" key="6">
    <source>
        <dbReference type="ARBA" id="ARBA00023136"/>
    </source>
</evidence>
<dbReference type="SUPFAM" id="SSF52540">
    <property type="entry name" value="P-loop containing nucleoside triphosphate hydrolases"/>
    <property type="match status" value="1"/>
</dbReference>
<comment type="similarity">
    <text evidence="7">Belongs to the ABC transporter superfamily. Spermidine/putrescine importer (TC 3.A.1.11.1) family.</text>
</comment>
<dbReference type="PROSITE" id="PS50893">
    <property type="entry name" value="ABC_TRANSPORTER_2"/>
    <property type="match status" value="1"/>
</dbReference>
<gene>
    <name evidence="7 10" type="primary">potA</name>
    <name evidence="10" type="ORF">ACFY05_11230</name>
</gene>
<dbReference type="Proteomes" id="UP001602119">
    <property type="component" value="Unassembled WGS sequence"/>
</dbReference>
<feature type="compositionally biased region" description="Basic and acidic residues" evidence="8">
    <location>
        <begin position="383"/>
        <end position="400"/>
    </location>
</feature>
<comment type="caution">
    <text evidence="10">The sequence shown here is derived from an EMBL/GenBank/DDBJ whole genome shotgun (WGS) entry which is preliminary data.</text>
</comment>
<organism evidence="10 11">
    <name type="scientific">Microtetraspora fusca</name>
    <dbReference type="NCBI Taxonomy" id="1997"/>
    <lineage>
        <taxon>Bacteria</taxon>
        <taxon>Bacillati</taxon>
        <taxon>Actinomycetota</taxon>
        <taxon>Actinomycetes</taxon>
        <taxon>Streptosporangiales</taxon>
        <taxon>Streptosporangiaceae</taxon>
        <taxon>Microtetraspora</taxon>
    </lineage>
</organism>
<dbReference type="Pfam" id="PF08402">
    <property type="entry name" value="TOBE_2"/>
    <property type="match status" value="1"/>
</dbReference>
<feature type="compositionally biased region" description="Basic and acidic residues" evidence="8">
    <location>
        <begin position="523"/>
        <end position="534"/>
    </location>
</feature>
<feature type="compositionally biased region" description="Basic and acidic residues" evidence="8">
    <location>
        <begin position="343"/>
        <end position="371"/>
    </location>
</feature>
<keyword evidence="1 7" id="KW-0813">Transport</keyword>
<keyword evidence="5 7" id="KW-1278">Translocase</keyword>
<name>A0ABW6V296_MICFU</name>
<dbReference type="PANTHER" id="PTHR42781">
    <property type="entry name" value="SPERMIDINE/PUTRESCINE IMPORT ATP-BINDING PROTEIN POTA"/>
    <property type="match status" value="1"/>
</dbReference>
<evidence type="ECO:0000256" key="1">
    <source>
        <dbReference type="ARBA" id="ARBA00022448"/>
    </source>
</evidence>
<feature type="compositionally biased region" description="Basic and acidic residues" evidence="8">
    <location>
        <begin position="316"/>
        <end position="333"/>
    </location>
</feature>
<feature type="domain" description="ABC transporter" evidence="9">
    <location>
        <begin position="4"/>
        <end position="234"/>
    </location>
</feature>
<dbReference type="PROSITE" id="PS00211">
    <property type="entry name" value="ABC_TRANSPORTER_1"/>
    <property type="match status" value="1"/>
</dbReference>
<keyword evidence="6 7" id="KW-0472">Membrane</keyword>
<feature type="region of interest" description="Disordered" evidence="8">
    <location>
        <begin position="306"/>
        <end position="480"/>
    </location>
</feature>
<keyword evidence="11" id="KW-1185">Reference proteome</keyword>
<dbReference type="InterPro" id="IPR008995">
    <property type="entry name" value="Mo/tungstate-bd_C_term_dom"/>
</dbReference>